<evidence type="ECO:0000259" key="3">
    <source>
        <dbReference type="Pfam" id="PF01137"/>
    </source>
</evidence>
<dbReference type="PROSITE" id="PS01287">
    <property type="entry name" value="RTC"/>
    <property type="match status" value="1"/>
</dbReference>
<comment type="caution">
    <text evidence="4">The sequence shown here is derived from an EMBL/GenBank/DDBJ whole genome shotgun (WGS) entry which is preliminary data.</text>
</comment>
<gene>
    <name evidence="4" type="ORF">ROHU_014000</name>
</gene>
<dbReference type="PANTHER" id="PTHR11096">
    <property type="entry name" value="RNA 3' TERMINAL PHOSPHATE CYCLASE"/>
    <property type="match status" value="1"/>
</dbReference>
<evidence type="ECO:0000256" key="2">
    <source>
        <dbReference type="SAM" id="Phobius"/>
    </source>
</evidence>
<dbReference type="InterPro" id="IPR023797">
    <property type="entry name" value="RNA3'_phos_cyclase_dom"/>
</dbReference>
<keyword evidence="2" id="KW-0472">Membrane</keyword>
<keyword evidence="2" id="KW-0812">Transmembrane</keyword>
<dbReference type="SUPFAM" id="SSF55205">
    <property type="entry name" value="EPT/RTPC-like"/>
    <property type="match status" value="1"/>
</dbReference>
<evidence type="ECO:0000313" key="5">
    <source>
        <dbReference type="Proteomes" id="UP000290572"/>
    </source>
</evidence>
<organism evidence="4 5">
    <name type="scientific">Labeo rohita</name>
    <name type="common">Indian major carp</name>
    <name type="synonym">Cyprinus rohita</name>
    <dbReference type="NCBI Taxonomy" id="84645"/>
    <lineage>
        <taxon>Eukaryota</taxon>
        <taxon>Metazoa</taxon>
        <taxon>Chordata</taxon>
        <taxon>Craniata</taxon>
        <taxon>Vertebrata</taxon>
        <taxon>Euteleostomi</taxon>
        <taxon>Actinopterygii</taxon>
        <taxon>Neopterygii</taxon>
        <taxon>Teleostei</taxon>
        <taxon>Ostariophysi</taxon>
        <taxon>Cypriniformes</taxon>
        <taxon>Cyprinidae</taxon>
        <taxon>Labeoninae</taxon>
        <taxon>Labeonini</taxon>
        <taxon>Labeo</taxon>
    </lineage>
</organism>
<reference evidence="4 5" key="1">
    <citation type="submission" date="2018-03" db="EMBL/GenBank/DDBJ databases">
        <title>Draft genome sequence of Rohu Carp (Labeo rohita).</title>
        <authorList>
            <person name="Das P."/>
            <person name="Kushwaha B."/>
            <person name="Joshi C.G."/>
            <person name="Kumar D."/>
            <person name="Nagpure N.S."/>
            <person name="Sahoo L."/>
            <person name="Das S.P."/>
            <person name="Bit A."/>
            <person name="Patnaik S."/>
            <person name="Meher P.K."/>
            <person name="Jayasankar P."/>
            <person name="Koringa P.G."/>
            <person name="Patel N.V."/>
            <person name="Hinsu A.T."/>
            <person name="Kumar R."/>
            <person name="Pandey M."/>
            <person name="Agarwal S."/>
            <person name="Srivastava S."/>
            <person name="Singh M."/>
            <person name="Iquebal M.A."/>
            <person name="Jaiswal S."/>
            <person name="Angadi U.B."/>
            <person name="Kumar N."/>
            <person name="Raza M."/>
            <person name="Shah T.M."/>
            <person name="Rai A."/>
            <person name="Jena J.K."/>
        </authorList>
    </citation>
    <scope>NUCLEOTIDE SEQUENCE [LARGE SCALE GENOMIC DNA]</scope>
    <source>
        <strain evidence="4">DASCIFA01</strain>
        <tissue evidence="4">Testis</tissue>
    </source>
</reference>
<feature type="domain" description="RNA 3'-terminal phosphate cyclase" evidence="3">
    <location>
        <begin position="1"/>
        <end position="184"/>
    </location>
</feature>
<evidence type="ECO:0000256" key="1">
    <source>
        <dbReference type="ARBA" id="ARBA00021428"/>
    </source>
</evidence>
<evidence type="ECO:0000313" key="4">
    <source>
        <dbReference type="EMBL" id="RXN37274.1"/>
    </source>
</evidence>
<dbReference type="EMBL" id="QBIY01006042">
    <property type="protein sequence ID" value="RXN37274.1"/>
    <property type="molecule type" value="Genomic_DNA"/>
</dbReference>
<dbReference type="InterPro" id="IPR013792">
    <property type="entry name" value="RNA3'P_cycl/enolpyr_Trfase_a/b"/>
</dbReference>
<dbReference type="PANTHER" id="PTHR11096:SF0">
    <property type="entry name" value="RNA 3'-TERMINAL PHOSPHATE CYCLASE"/>
    <property type="match status" value="1"/>
</dbReference>
<dbReference type="GO" id="GO:0005634">
    <property type="term" value="C:nucleus"/>
    <property type="evidence" value="ECO:0007669"/>
    <property type="project" value="TreeGrafter"/>
</dbReference>
<dbReference type="Proteomes" id="UP000290572">
    <property type="component" value="Unassembled WGS sequence"/>
</dbReference>
<dbReference type="Pfam" id="PF01137">
    <property type="entry name" value="RTC"/>
    <property type="match status" value="1"/>
</dbReference>
<dbReference type="GO" id="GO:0006396">
    <property type="term" value="P:RNA processing"/>
    <property type="evidence" value="ECO:0007669"/>
    <property type="project" value="InterPro"/>
</dbReference>
<dbReference type="AlphaFoldDB" id="A0A498P144"/>
<feature type="transmembrane region" description="Helical" evidence="2">
    <location>
        <begin position="131"/>
        <end position="152"/>
    </location>
</feature>
<dbReference type="Gene3D" id="3.65.10.20">
    <property type="entry name" value="RNA 3'-terminal phosphate cyclase domain"/>
    <property type="match status" value="1"/>
</dbReference>
<keyword evidence="5" id="KW-1185">Reference proteome</keyword>
<dbReference type="GO" id="GO:0003963">
    <property type="term" value="F:RNA-3'-phosphate cyclase activity"/>
    <property type="evidence" value="ECO:0007669"/>
    <property type="project" value="TreeGrafter"/>
</dbReference>
<dbReference type="InterPro" id="IPR000228">
    <property type="entry name" value="RNA3'_term_phos_cyc"/>
</dbReference>
<dbReference type="InterPro" id="IPR037136">
    <property type="entry name" value="RNA3'_phos_cyclase_dom_sf"/>
</dbReference>
<proteinExistence type="predicted"/>
<name>A0A498P144_LABRO</name>
<protein>
    <recommendedName>
        <fullName evidence="1">RNA 3'-terminal phosphate cyclase</fullName>
    </recommendedName>
</protein>
<keyword evidence="2" id="KW-1133">Transmembrane helix</keyword>
<sequence>MCVGNLEGATVGSSEITLTPGKIKGGNHIADTQTAGSVGLLMQISLPCALFAQGPSELCLKGGTNAEMAPQIDYTLKVFKPIAERFGVQFDCDLKMRGYYPKGGGEVVLKVNPVKELSPVNMTERGNITKIYGRAFVAGVLPFKLIIFMALANGTSRMRTGPITLHTQTAIHVAEQLTNAKFVIRKAEDEHANNDTYIIECQGVGATNPNL</sequence>
<accession>A0A498P144</accession>
<dbReference type="STRING" id="84645.A0A498P144"/>
<dbReference type="InterPro" id="IPR020719">
    <property type="entry name" value="RNA3'_term_phos_cycl-like_CS"/>
</dbReference>